<name>A0ABP7UW44_9FLAO</name>
<keyword evidence="1" id="KW-0732">Signal</keyword>
<dbReference type="PROSITE" id="PS51257">
    <property type="entry name" value="PROKAR_LIPOPROTEIN"/>
    <property type="match status" value="1"/>
</dbReference>
<proteinExistence type="predicted"/>
<dbReference type="EMBL" id="BAABCS010000017">
    <property type="protein sequence ID" value="GAA4052593.1"/>
    <property type="molecule type" value="Genomic_DNA"/>
</dbReference>
<dbReference type="RefSeq" id="WP_345093911.1">
    <property type="nucleotide sequence ID" value="NZ_BAABCS010000017.1"/>
</dbReference>
<evidence type="ECO:0000313" key="3">
    <source>
        <dbReference type="Proteomes" id="UP001500426"/>
    </source>
</evidence>
<dbReference type="Proteomes" id="UP001500426">
    <property type="component" value="Unassembled WGS sequence"/>
</dbReference>
<feature type="signal peptide" evidence="1">
    <location>
        <begin position="1"/>
        <end position="20"/>
    </location>
</feature>
<evidence type="ECO:0000256" key="1">
    <source>
        <dbReference type="SAM" id="SignalP"/>
    </source>
</evidence>
<reference evidence="3" key="1">
    <citation type="journal article" date="2019" name="Int. J. Syst. Evol. Microbiol.">
        <title>The Global Catalogue of Microorganisms (GCM) 10K type strain sequencing project: providing services to taxonomists for standard genome sequencing and annotation.</title>
        <authorList>
            <consortium name="The Broad Institute Genomics Platform"/>
            <consortium name="The Broad Institute Genome Sequencing Center for Infectious Disease"/>
            <person name="Wu L."/>
            <person name="Ma J."/>
        </authorList>
    </citation>
    <scope>NUCLEOTIDE SEQUENCE [LARGE SCALE GENOMIC DNA]</scope>
    <source>
        <strain evidence="3">JCM 17068</strain>
    </source>
</reference>
<protein>
    <recommendedName>
        <fullName evidence="4">Lipoprotein</fullName>
    </recommendedName>
</protein>
<sequence>MRKITLLLAFIGMISLSSCTVNEVRDTPVDNDTISEVFEVTRSFTASNNYYNFIVLPHSTYSSDMILMYRLTSTSGPDVWKMQPETYFFNDGTLDFGYDFNFTQNDIELFMHGNDLGTVSNNFRINQVFRIVIIPGFFGKSASNTIDLNDYNAVVKAFKINDTKVKVLK</sequence>
<keyword evidence="3" id="KW-1185">Reference proteome</keyword>
<comment type="caution">
    <text evidence="2">The sequence shown here is derived from an EMBL/GenBank/DDBJ whole genome shotgun (WGS) entry which is preliminary data.</text>
</comment>
<organism evidence="2 3">
    <name type="scientific">Flavobacterium chungnamense</name>
    <dbReference type="NCBI Taxonomy" id="706182"/>
    <lineage>
        <taxon>Bacteria</taxon>
        <taxon>Pseudomonadati</taxon>
        <taxon>Bacteroidota</taxon>
        <taxon>Flavobacteriia</taxon>
        <taxon>Flavobacteriales</taxon>
        <taxon>Flavobacteriaceae</taxon>
        <taxon>Flavobacterium</taxon>
    </lineage>
</organism>
<feature type="chain" id="PRO_5046767616" description="Lipoprotein" evidence="1">
    <location>
        <begin position="21"/>
        <end position="169"/>
    </location>
</feature>
<evidence type="ECO:0008006" key="4">
    <source>
        <dbReference type="Google" id="ProtNLM"/>
    </source>
</evidence>
<gene>
    <name evidence="2" type="ORF">GCM10022388_18630</name>
</gene>
<evidence type="ECO:0000313" key="2">
    <source>
        <dbReference type="EMBL" id="GAA4052593.1"/>
    </source>
</evidence>
<accession>A0ABP7UW44</accession>